<dbReference type="AlphaFoldDB" id="X0TXS3"/>
<organism evidence="1">
    <name type="scientific">marine sediment metagenome</name>
    <dbReference type="NCBI Taxonomy" id="412755"/>
    <lineage>
        <taxon>unclassified sequences</taxon>
        <taxon>metagenomes</taxon>
        <taxon>ecological metagenomes</taxon>
    </lineage>
</organism>
<dbReference type="Gene3D" id="3.60.15.10">
    <property type="entry name" value="Ribonuclease Z/Hydroxyacylglutathione hydrolase-like"/>
    <property type="match status" value="1"/>
</dbReference>
<gene>
    <name evidence="1" type="ORF">S01H1_23490</name>
</gene>
<dbReference type="PANTHER" id="PTHR30619">
    <property type="entry name" value="DNA INTERNALIZATION/COMPETENCE PROTEIN COMEC/REC2"/>
    <property type="match status" value="1"/>
</dbReference>
<comment type="caution">
    <text evidence="1">The sequence shown here is derived from an EMBL/GenBank/DDBJ whole genome shotgun (WGS) entry which is preliminary data.</text>
</comment>
<evidence type="ECO:0000313" key="1">
    <source>
        <dbReference type="EMBL" id="GAF98074.1"/>
    </source>
</evidence>
<feature type="non-terminal residue" evidence="1">
    <location>
        <position position="137"/>
    </location>
</feature>
<feature type="non-terminal residue" evidence="1">
    <location>
        <position position="1"/>
    </location>
</feature>
<reference evidence="1" key="1">
    <citation type="journal article" date="2014" name="Front. Microbiol.">
        <title>High frequency of phylogenetically diverse reductive dehalogenase-homologous genes in deep subseafloor sedimentary metagenomes.</title>
        <authorList>
            <person name="Kawai M."/>
            <person name="Futagami T."/>
            <person name="Toyoda A."/>
            <person name="Takaki Y."/>
            <person name="Nishi S."/>
            <person name="Hori S."/>
            <person name="Arai W."/>
            <person name="Tsubouchi T."/>
            <person name="Morono Y."/>
            <person name="Uchiyama I."/>
            <person name="Ito T."/>
            <person name="Fujiyama A."/>
            <person name="Inagaki F."/>
            <person name="Takami H."/>
        </authorList>
    </citation>
    <scope>NUCLEOTIDE SEQUENCE</scope>
    <source>
        <strain evidence="1">Expedition CK06-06</strain>
    </source>
</reference>
<dbReference type="EMBL" id="BARS01013583">
    <property type="protein sequence ID" value="GAF98074.1"/>
    <property type="molecule type" value="Genomic_DNA"/>
</dbReference>
<proteinExistence type="predicted"/>
<accession>X0TXS3</accession>
<evidence type="ECO:0008006" key="2">
    <source>
        <dbReference type="Google" id="ProtNLM"/>
    </source>
</evidence>
<dbReference type="InterPro" id="IPR036866">
    <property type="entry name" value="RibonucZ/Hydroxyglut_hydro"/>
</dbReference>
<dbReference type="InterPro" id="IPR052159">
    <property type="entry name" value="Competence_DNA_uptake"/>
</dbReference>
<dbReference type="PANTHER" id="PTHR30619:SF1">
    <property type="entry name" value="RECOMBINATION PROTEIN 2"/>
    <property type="match status" value="1"/>
</dbReference>
<dbReference type="SUPFAM" id="SSF56281">
    <property type="entry name" value="Metallo-hydrolase/oxidoreductase"/>
    <property type="match status" value="1"/>
</dbReference>
<name>X0TXS3_9ZZZZ</name>
<protein>
    <recommendedName>
        <fullName evidence="2">Metallo-beta-lactamase domain-containing protein</fullName>
    </recommendedName>
</protein>
<sequence length="137" mass="14270">IPQLEAFAGQWLDLGGGATLSVLHPPRDGLPAADEDDSSLVLKVSLGDAAFLLTADIAADGEAYLLSNDADLLHAPVLKVAHHGSRASTSTAFLAAVEPLTAVISVGEDNPYVHPSPQTLDRLGSRPVFRTDLHGDV</sequence>